<dbReference type="AlphaFoldDB" id="A0AAE9ZC03"/>
<reference evidence="3 4" key="2">
    <citation type="journal article" date="2022" name="Mar. Drugs">
        <title>Bioassay-Guided Fractionation Leads to the Detection of Cholic Acid Generated by the Rare Thalassomonas sp.</title>
        <authorList>
            <person name="Pheiffer F."/>
            <person name="Schneider Y.K."/>
            <person name="Hansen E.H."/>
            <person name="Andersen J.H."/>
            <person name="Isaksson J."/>
            <person name="Busche T."/>
            <person name="R C."/>
            <person name="Kalinowski J."/>
            <person name="Zyl L.V."/>
            <person name="Trindade M."/>
        </authorList>
    </citation>
    <scope>NUCLEOTIDE SEQUENCE [LARGE SCALE GENOMIC DNA]</scope>
    <source>
        <strain evidence="3 4">XOM25</strain>
    </source>
</reference>
<reference evidence="3 4" key="1">
    <citation type="journal article" date="2015" name="Genome Announc.">
        <title>Draft Genome Sequences of Marine Isolates of Thalassomonas viridans and Thalassomonas actiniarum.</title>
        <authorList>
            <person name="Olonade I."/>
            <person name="van Zyl L.J."/>
            <person name="Trindade M."/>
        </authorList>
    </citation>
    <scope>NUCLEOTIDE SEQUENCE [LARGE SCALE GENOMIC DNA]</scope>
    <source>
        <strain evidence="3 4">XOM25</strain>
    </source>
</reference>
<evidence type="ECO:0000313" key="3">
    <source>
        <dbReference type="EMBL" id="WDE09214.1"/>
    </source>
</evidence>
<name>A0AAE9ZC03_9GAMM</name>
<dbReference type="Gene3D" id="3.40.50.1820">
    <property type="entry name" value="alpha/beta hydrolase"/>
    <property type="match status" value="1"/>
</dbReference>
<evidence type="ECO:0000313" key="4">
    <source>
        <dbReference type="Proteomes" id="UP000032352"/>
    </source>
</evidence>
<evidence type="ECO:0000259" key="2">
    <source>
        <dbReference type="Pfam" id="PF00975"/>
    </source>
</evidence>
<dbReference type="KEGG" id="tvd:SG34_031100"/>
<dbReference type="InterPro" id="IPR029058">
    <property type="entry name" value="AB_hydrolase_fold"/>
</dbReference>
<dbReference type="Pfam" id="PF00975">
    <property type="entry name" value="Thioesterase"/>
    <property type="match status" value="1"/>
</dbReference>
<sequence>MPENKWLVIPKPNPNADIKLICFPYAGGSSASYLPWLSQLPTNVELIMVQLPGRGSRVFEDAFDEMEPLVKQLLKFLPAVLNKPYILFGHSLGSRIAFELALKLKEMAHHLPAHFIASGSRGPHTALKNKIHNLPDNEFINELKKMGGTPDTLLDNNALMELLLPAIRGDFAIAEKYSYSGKETLNCPVSVLGGKDDKGITEADLKSWGNFFASPANVHMVNGNHFFIDSNKDAVLLRLNQIIRSSLLATIN</sequence>
<dbReference type="GO" id="GO:0008610">
    <property type="term" value="P:lipid biosynthetic process"/>
    <property type="evidence" value="ECO:0007669"/>
    <property type="project" value="TreeGrafter"/>
</dbReference>
<comment type="similarity">
    <text evidence="1">Belongs to the thioesterase family.</text>
</comment>
<gene>
    <name evidence="3" type="ORF">SG34_031100</name>
</gene>
<accession>A0AAE9ZC03</accession>
<dbReference type="EMBL" id="CP059734">
    <property type="protein sequence ID" value="WDE09214.1"/>
    <property type="molecule type" value="Genomic_DNA"/>
</dbReference>
<dbReference type="PANTHER" id="PTHR11487">
    <property type="entry name" value="THIOESTERASE"/>
    <property type="match status" value="1"/>
</dbReference>
<organism evidence="3 4">
    <name type="scientific">Thalassomonas viridans</name>
    <dbReference type="NCBI Taxonomy" id="137584"/>
    <lineage>
        <taxon>Bacteria</taxon>
        <taxon>Pseudomonadati</taxon>
        <taxon>Pseudomonadota</taxon>
        <taxon>Gammaproteobacteria</taxon>
        <taxon>Alteromonadales</taxon>
        <taxon>Colwelliaceae</taxon>
        <taxon>Thalassomonas</taxon>
    </lineage>
</organism>
<protein>
    <submittedName>
        <fullName evidence="3">Thioesterase</fullName>
    </submittedName>
</protein>
<evidence type="ECO:0000256" key="1">
    <source>
        <dbReference type="ARBA" id="ARBA00007169"/>
    </source>
</evidence>
<dbReference type="SUPFAM" id="SSF53474">
    <property type="entry name" value="alpha/beta-Hydrolases"/>
    <property type="match status" value="1"/>
</dbReference>
<keyword evidence="4" id="KW-1185">Reference proteome</keyword>
<dbReference type="InterPro" id="IPR001031">
    <property type="entry name" value="Thioesterase"/>
</dbReference>
<dbReference type="Proteomes" id="UP000032352">
    <property type="component" value="Chromosome pTvir"/>
</dbReference>
<dbReference type="PANTHER" id="PTHR11487:SF0">
    <property type="entry name" value="S-ACYL FATTY ACID SYNTHASE THIOESTERASE, MEDIUM CHAIN"/>
    <property type="match status" value="1"/>
</dbReference>
<dbReference type="RefSeq" id="WP_044841064.1">
    <property type="nucleotide sequence ID" value="NZ_CP059734.1"/>
</dbReference>
<dbReference type="InterPro" id="IPR012223">
    <property type="entry name" value="TEII"/>
</dbReference>
<proteinExistence type="inferred from homology"/>
<feature type="domain" description="Thioesterase" evidence="2">
    <location>
        <begin position="19"/>
        <end position="240"/>
    </location>
</feature>